<evidence type="ECO:0000313" key="4">
    <source>
        <dbReference type="Proteomes" id="UP001595075"/>
    </source>
</evidence>
<keyword evidence="4" id="KW-1185">Reference proteome</keyword>
<evidence type="ECO:0000256" key="1">
    <source>
        <dbReference type="SAM" id="MobiDB-lite"/>
    </source>
</evidence>
<accession>A0ABR4C510</accession>
<keyword evidence="2" id="KW-0732">Signal</keyword>
<gene>
    <name evidence="3" type="ORF">VTL71DRAFT_4140</name>
</gene>
<protein>
    <submittedName>
        <fullName evidence="3">Uncharacterized protein</fullName>
    </submittedName>
</protein>
<evidence type="ECO:0000313" key="3">
    <source>
        <dbReference type="EMBL" id="KAL2065000.1"/>
    </source>
</evidence>
<dbReference type="EMBL" id="JAZHXI010000013">
    <property type="protein sequence ID" value="KAL2065000.1"/>
    <property type="molecule type" value="Genomic_DNA"/>
</dbReference>
<feature type="signal peptide" evidence="2">
    <location>
        <begin position="1"/>
        <end position="20"/>
    </location>
</feature>
<feature type="compositionally biased region" description="Low complexity" evidence="1">
    <location>
        <begin position="142"/>
        <end position="155"/>
    </location>
</feature>
<dbReference type="Proteomes" id="UP001595075">
    <property type="component" value="Unassembled WGS sequence"/>
</dbReference>
<proteinExistence type="predicted"/>
<sequence>MRLSTISLSILASLIRVAIAQDDDIPSIIIIPIIPTVIPQPVEENPVSTTLVIDPPTATSAPFIDPIPDPLHTSEPIEPEVSSAIPEITISPTPPEPVTTSEKEDVKTITSTTGAASTPESTKTIYSTAVITEKTTSQPETSKASSASTAAPSASNVPFTGGASSLIFSVGIYPNSDNPVEEANDASL</sequence>
<evidence type="ECO:0000256" key="2">
    <source>
        <dbReference type="SAM" id="SignalP"/>
    </source>
</evidence>
<reference evidence="3 4" key="1">
    <citation type="journal article" date="2024" name="Commun. Biol.">
        <title>Comparative genomic analysis of thermophilic fungi reveals convergent evolutionary adaptations and gene losses.</title>
        <authorList>
            <person name="Steindorff A.S."/>
            <person name="Aguilar-Pontes M.V."/>
            <person name="Robinson A.J."/>
            <person name="Andreopoulos B."/>
            <person name="LaButti K."/>
            <person name="Kuo A."/>
            <person name="Mondo S."/>
            <person name="Riley R."/>
            <person name="Otillar R."/>
            <person name="Haridas S."/>
            <person name="Lipzen A."/>
            <person name="Grimwood J."/>
            <person name="Schmutz J."/>
            <person name="Clum A."/>
            <person name="Reid I.D."/>
            <person name="Moisan M.C."/>
            <person name="Butler G."/>
            <person name="Nguyen T.T.M."/>
            <person name="Dewar K."/>
            <person name="Conant G."/>
            <person name="Drula E."/>
            <person name="Henrissat B."/>
            <person name="Hansel C."/>
            <person name="Singer S."/>
            <person name="Hutchinson M.I."/>
            <person name="de Vries R.P."/>
            <person name="Natvig D.O."/>
            <person name="Powell A.J."/>
            <person name="Tsang A."/>
            <person name="Grigoriev I.V."/>
        </authorList>
    </citation>
    <scope>NUCLEOTIDE SEQUENCE [LARGE SCALE GENOMIC DNA]</scope>
    <source>
        <strain evidence="3 4">CBS 494.80</strain>
    </source>
</reference>
<feature type="chain" id="PRO_5047524005" evidence="2">
    <location>
        <begin position="21"/>
        <end position="188"/>
    </location>
</feature>
<name>A0ABR4C510_9HELO</name>
<organism evidence="3 4">
    <name type="scientific">Oculimacula yallundae</name>
    <dbReference type="NCBI Taxonomy" id="86028"/>
    <lineage>
        <taxon>Eukaryota</taxon>
        <taxon>Fungi</taxon>
        <taxon>Dikarya</taxon>
        <taxon>Ascomycota</taxon>
        <taxon>Pezizomycotina</taxon>
        <taxon>Leotiomycetes</taxon>
        <taxon>Helotiales</taxon>
        <taxon>Ploettnerulaceae</taxon>
        <taxon>Oculimacula</taxon>
    </lineage>
</organism>
<feature type="region of interest" description="Disordered" evidence="1">
    <location>
        <begin position="133"/>
        <end position="158"/>
    </location>
</feature>
<comment type="caution">
    <text evidence="3">The sequence shown here is derived from an EMBL/GenBank/DDBJ whole genome shotgun (WGS) entry which is preliminary data.</text>
</comment>